<dbReference type="InterPro" id="IPR005493">
    <property type="entry name" value="RraA/RraA-like"/>
</dbReference>
<accession>A0A2S9ICT3</accession>
<dbReference type="AlphaFoldDB" id="A0A2S9ICT3"/>
<gene>
    <name evidence="6" type="ORF">CQW29_11370</name>
</gene>
<dbReference type="CDD" id="cd16841">
    <property type="entry name" value="RraA_family"/>
    <property type="match status" value="1"/>
</dbReference>
<dbReference type="OrthoDB" id="8717144at2"/>
<feature type="binding site" evidence="5">
    <location>
        <position position="122"/>
    </location>
    <ligand>
        <name>Mg(2+)</name>
        <dbReference type="ChEBI" id="CHEBI:18420"/>
    </ligand>
</feature>
<comment type="cofactor">
    <cofactor evidence="1">
        <name>a divalent metal cation</name>
        <dbReference type="ChEBI" id="CHEBI:60240"/>
    </cofactor>
</comment>
<dbReference type="EMBL" id="PDET01000006">
    <property type="protein sequence ID" value="PRD15595.1"/>
    <property type="molecule type" value="Genomic_DNA"/>
</dbReference>
<comment type="caution">
    <text evidence="6">The sequence shown here is derived from an EMBL/GenBank/DDBJ whole genome shotgun (WGS) entry which is preliminary data.</text>
</comment>
<dbReference type="SUPFAM" id="SSF89562">
    <property type="entry name" value="RraA-like"/>
    <property type="match status" value="1"/>
</dbReference>
<name>A0A2S9ICT3_9GAMM</name>
<evidence type="ECO:0000313" key="6">
    <source>
        <dbReference type="EMBL" id="PRD15595.1"/>
    </source>
</evidence>
<dbReference type="Gene3D" id="3.50.30.40">
    <property type="entry name" value="Ribonuclease E inhibitor RraA/RraA-like"/>
    <property type="match status" value="1"/>
</dbReference>
<reference evidence="6 7" key="1">
    <citation type="submission" date="2017-10" db="EMBL/GenBank/DDBJ databases">
        <title>Draft genome of two endophytic bacteria isolated from 'guarana' Paullinia cupana (Mart.) Ducke.</title>
        <authorList>
            <person name="Siqueira K.A."/>
            <person name="Liotti R.G."/>
            <person name="Mendes T.A."/>
            <person name="Soares M.A."/>
        </authorList>
    </citation>
    <scope>NUCLEOTIDE SEQUENCE [LARGE SCALE GENOMIC DNA]</scope>
    <source>
        <strain evidence="6 7">342</strain>
    </source>
</reference>
<protein>
    <recommendedName>
        <fullName evidence="2">Putative 4-hydroxy-4-methyl-2-oxoglutarate aldolase</fullName>
    </recommendedName>
    <alternativeName>
        <fullName evidence="3">Regulator of ribonuclease activity homolog</fullName>
    </alternativeName>
    <alternativeName>
        <fullName evidence="4">RraA-like protein</fullName>
    </alternativeName>
</protein>
<keyword evidence="5" id="KW-0479">Metal-binding</keyword>
<dbReference type="Pfam" id="PF03737">
    <property type="entry name" value="RraA-like"/>
    <property type="match status" value="1"/>
</dbReference>
<feature type="binding site" evidence="5">
    <location>
        <position position="121"/>
    </location>
    <ligand>
        <name>substrate</name>
    </ligand>
</feature>
<organism evidence="6 7">
    <name type="scientific">Pantoea coffeiphila</name>
    <dbReference type="NCBI Taxonomy" id="1465635"/>
    <lineage>
        <taxon>Bacteria</taxon>
        <taxon>Pseudomonadati</taxon>
        <taxon>Pseudomonadota</taxon>
        <taxon>Gammaproteobacteria</taxon>
        <taxon>Enterobacterales</taxon>
        <taxon>Erwiniaceae</taxon>
        <taxon>Pantoea</taxon>
    </lineage>
</organism>
<sequence length="196" mass="20500">MTMSYGKRINASFERPDPQVLARLAVYATPDLCDVAGIFDCMTSSIKSWVSAGKIVGPALTVRVPPGEGGIIPTAIELAQPGDIVVIDGKANTESAYWGDQRSSLALKSGAIGVIIDGAFRDIDDCEKIGLPIFARGLTCGASGKTGTGEINVAISCGGVVVNPGDIVFADRNGVCVIPLQYAADVADRLEQRFPR</sequence>
<comment type="cofactor">
    <cofactor evidence="5">
        <name>Mg(2+)</name>
        <dbReference type="ChEBI" id="CHEBI:18420"/>
    </cofactor>
</comment>
<dbReference type="Proteomes" id="UP000239181">
    <property type="component" value="Unassembled WGS sequence"/>
</dbReference>
<keyword evidence="5" id="KW-0460">Magnesium</keyword>
<keyword evidence="7" id="KW-1185">Reference proteome</keyword>
<evidence type="ECO:0000256" key="3">
    <source>
        <dbReference type="ARBA" id="ARBA00029596"/>
    </source>
</evidence>
<dbReference type="PANTHER" id="PTHR33254">
    <property type="entry name" value="4-HYDROXY-4-METHYL-2-OXOGLUTARATE ALDOLASE 3-RELATED"/>
    <property type="match status" value="1"/>
</dbReference>
<evidence type="ECO:0000256" key="5">
    <source>
        <dbReference type="PIRSR" id="PIRSR605493-1"/>
    </source>
</evidence>
<proteinExistence type="predicted"/>
<evidence type="ECO:0000313" key="7">
    <source>
        <dbReference type="Proteomes" id="UP000239181"/>
    </source>
</evidence>
<dbReference type="PANTHER" id="PTHR33254:SF4">
    <property type="entry name" value="4-HYDROXY-4-METHYL-2-OXOGLUTARATE ALDOLASE 3-RELATED"/>
    <property type="match status" value="1"/>
</dbReference>
<evidence type="ECO:0000256" key="4">
    <source>
        <dbReference type="ARBA" id="ARBA00030169"/>
    </source>
</evidence>
<evidence type="ECO:0000256" key="1">
    <source>
        <dbReference type="ARBA" id="ARBA00001968"/>
    </source>
</evidence>
<evidence type="ECO:0000256" key="2">
    <source>
        <dbReference type="ARBA" id="ARBA00016549"/>
    </source>
</evidence>
<dbReference type="GO" id="GO:0046872">
    <property type="term" value="F:metal ion binding"/>
    <property type="evidence" value="ECO:0007669"/>
    <property type="project" value="UniProtKB-KW"/>
</dbReference>
<dbReference type="InterPro" id="IPR036704">
    <property type="entry name" value="RraA/RraA-like_sf"/>
</dbReference>